<name>A0ABQ9WXE3_9EUKA</name>
<dbReference type="EMBL" id="JARBJD010000311">
    <property type="protein sequence ID" value="KAK2944179.1"/>
    <property type="molecule type" value="Genomic_DNA"/>
</dbReference>
<dbReference type="Proteomes" id="UP001281761">
    <property type="component" value="Unassembled WGS sequence"/>
</dbReference>
<evidence type="ECO:0000256" key="1">
    <source>
        <dbReference type="SAM" id="SignalP"/>
    </source>
</evidence>
<evidence type="ECO:0000313" key="2">
    <source>
        <dbReference type="EMBL" id="KAK2944179.1"/>
    </source>
</evidence>
<gene>
    <name evidence="2" type="ORF">BLNAU_20926</name>
</gene>
<comment type="caution">
    <text evidence="2">The sequence shown here is derived from an EMBL/GenBank/DDBJ whole genome shotgun (WGS) entry which is preliminary data.</text>
</comment>
<proteinExistence type="predicted"/>
<accession>A0ABQ9WXE3</accession>
<feature type="signal peptide" evidence="1">
    <location>
        <begin position="1"/>
        <end position="21"/>
    </location>
</feature>
<feature type="chain" id="PRO_5045632591" evidence="1">
    <location>
        <begin position="22"/>
        <end position="148"/>
    </location>
</feature>
<reference evidence="2 3" key="1">
    <citation type="journal article" date="2022" name="bioRxiv">
        <title>Genomics of Preaxostyla Flagellates Illuminates Evolutionary Transitions and the Path Towards Mitochondrial Loss.</title>
        <authorList>
            <person name="Novak L.V.F."/>
            <person name="Treitli S.C."/>
            <person name="Pyrih J."/>
            <person name="Halakuc P."/>
            <person name="Pipaliya S.V."/>
            <person name="Vacek V."/>
            <person name="Brzon O."/>
            <person name="Soukal P."/>
            <person name="Eme L."/>
            <person name="Dacks J.B."/>
            <person name="Karnkowska A."/>
            <person name="Elias M."/>
            <person name="Hampl V."/>
        </authorList>
    </citation>
    <scope>NUCLEOTIDE SEQUENCE [LARGE SCALE GENOMIC DNA]</scope>
    <source>
        <strain evidence="2">NAU3</strain>
        <tissue evidence="2">Gut</tissue>
    </source>
</reference>
<evidence type="ECO:0000313" key="3">
    <source>
        <dbReference type="Proteomes" id="UP001281761"/>
    </source>
</evidence>
<organism evidence="2 3">
    <name type="scientific">Blattamonas nauphoetae</name>
    <dbReference type="NCBI Taxonomy" id="2049346"/>
    <lineage>
        <taxon>Eukaryota</taxon>
        <taxon>Metamonada</taxon>
        <taxon>Preaxostyla</taxon>
        <taxon>Oxymonadida</taxon>
        <taxon>Blattamonas</taxon>
    </lineage>
</organism>
<protein>
    <submittedName>
        <fullName evidence="2">Uncharacterized protein</fullName>
    </submittedName>
</protein>
<keyword evidence="3" id="KW-1185">Reference proteome</keyword>
<keyword evidence="1" id="KW-0732">Signal</keyword>
<sequence length="148" mass="16675">MHRALFLYSILLLTLLSSLKTKRHTFRTVPYVPNPCPTWFMSLEELDGIVIRLSFFATKRQTNTQRISMQGQGGVGQRVVMEADGREGKRTLKLSQDGETQPVFFSNIPVPFRFIVHPYDGGNSVEIVSTEVLREPSMVGGNSKVVMD</sequence>